<dbReference type="AlphaFoldDB" id="A0AAV0WUR6"/>
<protein>
    <recommendedName>
        <fullName evidence="4">FLYWCH-type domain-containing protein</fullName>
    </recommendedName>
</protein>
<evidence type="ECO:0000256" key="1">
    <source>
        <dbReference type="SAM" id="MobiDB-lite"/>
    </source>
</evidence>
<dbReference type="Proteomes" id="UP001160148">
    <property type="component" value="Unassembled WGS sequence"/>
</dbReference>
<reference evidence="2 3" key="1">
    <citation type="submission" date="2023-01" db="EMBL/GenBank/DDBJ databases">
        <authorList>
            <person name="Whitehead M."/>
        </authorList>
    </citation>
    <scope>NUCLEOTIDE SEQUENCE [LARGE SCALE GENOMIC DNA]</scope>
</reference>
<feature type="region of interest" description="Disordered" evidence="1">
    <location>
        <begin position="78"/>
        <end position="106"/>
    </location>
</feature>
<accession>A0AAV0WUR6</accession>
<evidence type="ECO:0000313" key="3">
    <source>
        <dbReference type="Proteomes" id="UP001160148"/>
    </source>
</evidence>
<name>A0AAV0WUR6_9HEMI</name>
<evidence type="ECO:0008006" key="4">
    <source>
        <dbReference type="Google" id="ProtNLM"/>
    </source>
</evidence>
<organism evidence="2 3">
    <name type="scientific">Macrosiphum euphorbiae</name>
    <name type="common">potato aphid</name>
    <dbReference type="NCBI Taxonomy" id="13131"/>
    <lineage>
        <taxon>Eukaryota</taxon>
        <taxon>Metazoa</taxon>
        <taxon>Ecdysozoa</taxon>
        <taxon>Arthropoda</taxon>
        <taxon>Hexapoda</taxon>
        <taxon>Insecta</taxon>
        <taxon>Pterygota</taxon>
        <taxon>Neoptera</taxon>
        <taxon>Paraneoptera</taxon>
        <taxon>Hemiptera</taxon>
        <taxon>Sternorrhyncha</taxon>
        <taxon>Aphidomorpha</taxon>
        <taxon>Aphidoidea</taxon>
        <taxon>Aphididae</taxon>
        <taxon>Macrosiphini</taxon>
        <taxon>Macrosiphum</taxon>
    </lineage>
</organism>
<gene>
    <name evidence="2" type="ORF">MEUPH1_LOCUS14957</name>
</gene>
<keyword evidence="3" id="KW-1185">Reference proteome</keyword>
<proteinExistence type="predicted"/>
<dbReference type="EMBL" id="CARXXK010000002">
    <property type="protein sequence ID" value="CAI6359558.1"/>
    <property type="molecule type" value="Genomic_DNA"/>
</dbReference>
<evidence type="ECO:0000313" key="2">
    <source>
        <dbReference type="EMBL" id="CAI6359558.1"/>
    </source>
</evidence>
<comment type="caution">
    <text evidence="2">The sequence shown here is derived from an EMBL/GenBank/DDBJ whole genome shotgun (WGS) entry which is preliminary data.</text>
</comment>
<sequence>MLKCPGTIYTNIEKSKILEIETSHIITHRPNTNEVKVSKCYNEMKIQAKTTKTNPAHIFGECVAKLDDKSQMPPEKIVKRTLRNQRTKNNPLDSDEIVGKSLKKYD</sequence>